<proteinExistence type="inferred from homology"/>
<dbReference type="EMBL" id="HBGF01040116">
    <property type="protein sequence ID" value="CAD9139419.1"/>
    <property type="molecule type" value="Transcribed_RNA"/>
</dbReference>
<gene>
    <name evidence="2" type="ORF">NDES1114_LOCUS26832</name>
</gene>
<protein>
    <recommendedName>
        <fullName evidence="3">Actin</fullName>
    </recommendedName>
</protein>
<dbReference type="Gene3D" id="3.90.640.10">
    <property type="entry name" value="Actin, Chain A, domain 4"/>
    <property type="match status" value="1"/>
</dbReference>
<dbReference type="InterPro" id="IPR004000">
    <property type="entry name" value="Actin"/>
</dbReference>
<dbReference type="SUPFAM" id="SSF53067">
    <property type="entry name" value="Actin-like ATPase domain"/>
    <property type="match status" value="2"/>
</dbReference>
<reference evidence="2" key="1">
    <citation type="submission" date="2021-01" db="EMBL/GenBank/DDBJ databases">
        <authorList>
            <person name="Corre E."/>
            <person name="Pelletier E."/>
            <person name="Niang G."/>
            <person name="Scheremetjew M."/>
            <person name="Finn R."/>
            <person name="Kale V."/>
            <person name="Holt S."/>
            <person name="Cochrane G."/>
            <person name="Meng A."/>
            <person name="Brown T."/>
            <person name="Cohen L."/>
        </authorList>
    </citation>
    <scope>NUCLEOTIDE SEQUENCE</scope>
    <source>
        <strain evidence="2">CCAP 1951/1</strain>
    </source>
</reference>
<sequence length="366" mass="40274">MDGACIVVDVGSGSLKAELASAEAPKVHPNVVGEHKHKPLVRGNDVTTELLAGDAAKNRGLLRLRYPIEHGRITDWKAFGGVLRHVVDDLGVPHRDHPMLLTEPPIADRHQRARLAELVFEELQHPALLFGVQGVLSLFASGHTTGVTLDVGDGVTQACAVVDGYSIRDATRRVDLGGRDVTRYMRHLLRQHGTCLDTSAEFEIVKHIKQERCYMQASRENKDIVPVKHQLPDGTDISLQSEMVEAPELLFDPAVFGFEAPSVVQTVADCVKACDVDLRKQLFESVFLAGGSTQVPGFCDRFLPALARSTPRSCTVRVHAPQDRHLTAWTGASFLAQLTGFRDMLTSKAEYNEQGKERLLHSRLFA</sequence>
<evidence type="ECO:0000313" key="2">
    <source>
        <dbReference type="EMBL" id="CAD9139419.1"/>
    </source>
</evidence>
<accession>A0A7S1QIF8</accession>
<dbReference type="InterPro" id="IPR043129">
    <property type="entry name" value="ATPase_NBD"/>
</dbReference>
<dbReference type="PANTHER" id="PTHR11937">
    <property type="entry name" value="ACTIN"/>
    <property type="match status" value="1"/>
</dbReference>
<name>A0A7S1QIF8_NEODS</name>
<dbReference type="FunFam" id="3.30.420.40:FF:000050">
    <property type="entry name" value="Actin, alpha skeletal muscle"/>
    <property type="match status" value="1"/>
</dbReference>
<dbReference type="Gene3D" id="3.30.420.40">
    <property type="match status" value="2"/>
</dbReference>
<dbReference type="AlphaFoldDB" id="A0A7S1QIF8"/>
<evidence type="ECO:0000256" key="1">
    <source>
        <dbReference type="RuleBase" id="RU000487"/>
    </source>
</evidence>
<evidence type="ECO:0008006" key="3">
    <source>
        <dbReference type="Google" id="ProtNLM"/>
    </source>
</evidence>
<organism evidence="2">
    <name type="scientific">Neobodo designis</name>
    <name type="common">Flagellated protozoan</name>
    <name type="synonym">Bodo designis</name>
    <dbReference type="NCBI Taxonomy" id="312471"/>
    <lineage>
        <taxon>Eukaryota</taxon>
        <taxon>Discoba</taxon>
        <taxon>Euglenozoa</taxon>
        <taxon>Kinetoplastea</taxon>
        <taxon>Metakinetoplastina</taxon>
        <taxon>Neobodonida</taxon>
        <taxon>Neobodo</taxon>
    </lineage>
</organism>
<dbReference type="PRINTS" id="PR00190">
    <property type="entry name" value="ACTIN"/>
</dbReference>
<comment type="similarity">
    <text evidence="1">Belongs to the actin family.</text>
</comment>
<dbReference type="SMART" id="SM00268">
    <property type="entry name" value="ACTIN"/>
    <property type="match status" value="1"/>
</dbReference>
<dbReference type="Pfam" id="PF00022">
    <property type="entry name" value="Actin"/>
    <property type="match status" value="1"/>
</dbReference>